<dbReference type="Proteomes" id="UP001152759">
    <property type="component" value="Chromosome 6"/>
</dbReference>
<feature type="compositionally biased region" description="Basic and acidic residues" evidence="2">
    <location>
        <begin position="150"/>
        <end position="164"/>
    </location>
</feature>
<evidence type="ECO:0000256" key="1">
    <source>
        <dbReference type="SAM" id="Coils"/>
    </source>
</evidence>
<accession>A0A9P0AIU5</accession>
<feature type="coiled-coil region" evidence="1">
    <location>
        <begin position="178"/>
        <end position="219"/>
    </location>
</feature>
<name>A0A9P0AIU5_BEMTA</name>
<dbReference type="KEGG" id="btab:109036940"/>
<gene>
    <name evidence="3" type="ORF">BEMITA_LOCUS10757</name>
</gene>
<evidence type="ECO:0000256" key="2">
    <source>
        <dbReference type="SAM" id="MobiDB-lite"/>
    </source>
</evidence>
<organism evidence="3 4">
    <name type="scientific">Bemisia tabaci</name>
    <name type="common">Sweetpotato whitefly</name>
    <name type="synonym">Aleurodes tabaci</name>
    <dbReference type="NCBI Taxonomy" id="7038"/>
    <lineage>
        <taxon>Eukaryota</taxon>
        <taxon>Metazoa</taxon>
        <taxon>Ecdysozoa</taxon>
        <taxon>Arthropoda</taxon>
        <taxon>Hexapoda</taxon>
        <taxon>Insecta</taxon>
        <taxon>Pterygota</taxon>
        <taxon>Neoptera</taxon>
        <taxon>Paraneoptera</taxon>
        <taxon>Hemiptera</taxon>
        <taxon>Sternorrhyncha</taxon>
        <taxon>Aleyrodoidea</taxon>
        <taxon>Aleyrodidae</taxon>
        <taxon>Aleyrodinae</taxon>
        <taxon>Bemisia</taxon>
    </lineage>
</organism>
<evidence type="ECO:0000313" key="4">
    <source>
        <dbReference type="Proteomes" id="UP001152759"/>
    </source>
</evidence>
<evidence type="ECO:0000313" key="3">
    <source>
        <dbReference type="EMBL" id="CAH0392213.1"/>
    </source>
</evidence>
<reference evidence="3" key="1">
    <citation type="submission" date="2021-12" db="EMBL/GenBank/DDBJ databases">
        <authorList>
            <person name="King R."/>
        </authorList>
    </citation>
    <scope>NUCLEOTIDE SEQUENCE</scope>
</reference>
<keyword evidence="1" id="KW-0175">Coiled coil</keyword>
<feature type="region of interest" description="Disordered" evidence="2">
    <location>
        <begin position="1"/>
        <end position="58"/>
    </location>
</feature>
<feature type="region of interest" description="Disordered" evidence="2">
    <location>
        <begin position="125"/>
        <end position="168"/>
    </location>
</feature>
<feature type="compositionally biased region" description="Polar residues" evidence="2">
    <location>
        <begin position="31"/>
        <end position="50"/>
    </location>
</feature>
<proteinExistence type="predicted"/>
<keyword evidence="4" id="KW-1185">Reference proteome</keyword>
<dbReference type="EMBL" id="OU963867">
    <property type="protein sequence ID" value="CAH0392213.1"/>
    <property type="molecule type" value="Genomic_DNA"/>
</dbReference>
<dbReference type="AlphaFoldDB" id="A0A9P0AIU5"/>
<sequence>MNTKQRKRNPLRDTRLPRGGSGVGLAKISGTGLNKSSSGNVTSIGRNTSGARLRKTAASVREPELKVLTYISDDDFQETDSNISTPAVQASDDGDLINVTEELRSPNIVHVDDDTDEQVALAMDEGSTMQPEEPVAKRVRKFDDAQPAGRRSEMNTDTPSKRGEILFNLRSQEADFRREEARERFEAASSNRLEAEHKMEEADLRREEAVVRLAIAEEELRCSKLKTKIVIANKRAMRDIMENQVALSQRQSVLP</sequence>
<protein>
    <submittedName>
        <fullName evidence="3">Uncharacterized protein</fullName>
    </submittedName>
</protein>